<feature type="domain" description="Beta-ketoacyl-[acyl-carrier-protein] synthase III C-terminal" evidence="7">
    <location>
        <begin position="380"/>
        <end position="459"/>
    </location>
</feature>
<proteinExistence type="inferred from homology"/>
<keyword evidence="5" id="KW-1133">Transmembrane helix</keyword>
<dbReference type="SUPFAM" id="SSF53901">
    <property type="entry name" value="Thiolase-like"/>
    <property type="match status" value="2"/>
</dbReference>
<dbReference type="CDD" id="cd00831">
    <property type="entry name" value="CHS_like"/>
    <property type="match status" value="1"/>
</dbReference>
<dbReference type="OMA" id="CKHKARF"/>
<dbReference type="GO" id="GO:0016747">
    <property type="term" value="F:acyltransferase activity, transferring groups other than amino-acyl groups"/>
    <property type="evidence" value="ECO:0007669"/>
    <property type="project" value="InterPro"/>
</dbReference>
<gene>
    <name evidence="8" type="ORF">TRITD_5Av1G039850</name>
</gene>
<dbReference type="InterPro" id="IPR013747">
    <property type="entry name" value="ACP_syn_III_C"/>
</dbReference>
<dbReference type="Gramene" id="TRITD5Av1G039850.2">
    <property type="protein sequence ID" value="TRITD5Av1G039850.2"/>
    <property type="gene ID" value="TRITD5Av1G039850"/>
</dbReference>
<comment type="similarity">
    <text evidence="1 4">Belongs to the thiolase-like superfamily. Chalcone/stilbene synthases family.</text>
</comment>
<dbReference type="GO" id="GO:0016020">
    <property type="term" value="C:membrane"/>
    <property type="evidence" value="ECO:0007669"/>
    <property type="project" value="InterPro"/>
</dbReference>
<evidence type="ECO:0000256" key="5">
    <source>
        <dbReference type="SAM" id="Phobius"/>
    </source>
</evidence>
<keyword evidence="5" id="KW-0472">Membrane</keyword>
<evidence type="ECO:0000256" key="1">
    <source>
        <dbReference type="ARBA" id="ARBA00005531"/>
    </source>
</evidence>
<keyword evidence="2 4" id="KW-0808">Transferase</keyword>
<accession>A0A9R0THC4</accession>
<dbReference type="Proteomes" id="UP000324705">
    <property type="component" value="Chromosome 5A"/>
</dbReference>
<evidence type="ECO:0000259" key="6">
    <source>
        <dbReference type="Pfam" id="PF08392"/>
    </source>
</evidence>
<evidence type="ECO:0000313" key="9">
    <source>
        <dbReference type="Proteomes" id="UP000324705"/>
    </source>
</evidence>
<dbReference type="AlphaFoldDB" id="A0A9R0THC4"/>
<dbReference type="EMBL" id="LT934119">
    <property type="protein sequence ID" value="VAI13794.1"/>
    <property type="molecule type" value="Genomic_DNA"/>
</dbReference>
<feature type="domain" description="FAE" evidence="6">
    <location>
        <begin position="77"/>
        <end position="360"/>
    </location>
</feature>
<reference evidence="8 9" key="1">
    <citation type="submission" date="2017-09" db="EMBL/GenBank/DDBJ databases">
        <authorList>
            <consortium name="International Durum Wheat Genome Sequencing Consortium (IDWGSC)"/>
            <person name="Milanesi L."/>
        </authorList>
    </citation>
    <scope>NUCLEOTIDE SEQUENCE [LARGE SCALE GENOMIC DNA]</scope>
    <source>
        <strain evidence="9">cv. Svevo</strain>
    </source>
</reference>
<protein>
    <recommendedName>
        <fullName evidence="4">3-ketoacyl-CoA synthase</fullName>
        <ecNumber evidence="4">2.3.1.-</ecNumber>
    </recommendedName>
</protein>
<comment type="pathway">
    <text evidence="4">Lipid metabolism; fatty acid biosynthesis.</text>
</comment>
<dbReference type="InterPro" id="IPR013601">
    <property type="entry name" value="FAE1_typ3_polyketide_synth"/>
</dbReference>
<dbReference type="Pfam" id="PF08541">
    <property type="entry name" value="ACP_syn_III_C"/>
    <property type="match status" value="1"/>
</dbReference>
<evidence type="ECO:0000313" key="8">
    <source>
        <dbReference type="EMBL" id="VAI13794.1"/>
    </source>
</evidence>
<evidence type="ECO:0000259" key="7">
    <source>
        <dbReference type="Pfam" id="PF08541"/>
    </source>
</evidence>
<keyword evidence="3 4" id="KW-0012">Acyltransferase</keyword>
<evidence type="ECO:0000256" key="3">
    <source>
        <dbReference type="ARBA" id="ARBA00023315"/>
    </source>
</evidence>
<dbReference type="EC" id="2.3.1.-" evidence="4"/>
<dbReference type="PIRSF" id="PIRSF036417">
    <property type="entry name" value="3-ktacl-CoA_syn"/>
    <property type="match status" value="1"/>
</dbReference>
<keyword evidence="9" id="KW-1185">Reference proteome</keyword>
<dbReference type="Gene3D" id="3.40.47.10">
    <property type="match status" value="1"/>
</dbReference>
<dbReference type="PANTHER" id="PTHR31561">
    <property type="entry name" value="3-KETOACYL-COA SYNTHASE"/>
    <property type="match status" value="1"/>
</dbReference>
<dbReference type="InterPro" id="IPR012392">
    <property type="entry name" value="3-ktacl-CoA_syn"/>
</dbReference>
<organism evidence="8 9">
    <name type="scientific">Triticum turgidum subsp. durum</name>
    <name type="common">Durum wheat</name>
    <name type="synonym">Triticum durum</name>
    <dbReference type="NCBI Taxonomy" id="4567"/>
    <lineage>
        <taxon>Eukaryota</taxon>
        <taxon>Viridiplantae</taxon>
        <taxon>Streptophyta</taxon>
        <taxon>Embryophyta</taxon>
        <taxon>Tracheophyta</taxon>
        <taxon>Spermatophyta</taxon>
        <taxon>Magnoliopsida</taxon>
        <taxon>Liliopsida</taxon>
        <taxon>Poales</taxon>
        <taxon>Poaceae</taxon>
        <taxon>BOP clade</taxon>
        <taxon>Pooideae</taxon>
        <taxon>Triticodae</taxon>
        <taxon>Triticeae</taxon>
        <taxon>Triticinae</taxon>
        <taxon>Triticum</taxon>
    </lineage>
</organism>
<evidence type="ECO:0000256" key="2">
    <source>
        <dbReference type="ARBA" id="ARBA00022679"/>
    </source>
</evidence>
<sequence>MTSLSDLKHLKRLYYLATNKFLLMATTITLAAAVLLQAAQRIAPIDELLSQLRDLQPINLLLAAILPTAMLRIYSYLIRHPRNVYLVDYACFRTSYKYRAPKATFLEHAHISPFFGESTTKFIERVIERSGMGEDTLVPPALYYVEPDCSLDEGRSEAEMVIFSTIDDLLAKTCIALDVIHVLITNCSLFCPVPSIADRIVNGYALRDDIRVINLSGMGCSAGVTAVGLAKNMLQIIPSGSHVLVVSTETLGPQYYKGNVRSMHLGNILFRVGGSAMLLSTCKHKARFKLAHVERTLVGADDAAYRCVYQEDDPEGNIGLTLSKDLMAIAGETLKANMTAIGPLVLPTSELIKYLFSMARKVLHRRKIRPYIPDFRMAFEHFCIHVGGPAVIDSVQLGLSLSDEHVEPSRMTLHRFGNQSSASVWYQLAYIEDKGRMRKGDRVWMIGFGAGYKCNTAVWVCIQPSPNANGSWASCIHRYPVDVSKEGGSA</sequence>
<dbReference type="GO" id="GO:0006633">
    <property type="term" value="P:fatty acid biosynthetic process"/>
    <property type="evidence" value="ECO:0007669"/>
    <property type="project" value="InterPro"/>
</dbReference>
<evidence type="ECO:0000256" key="4">
    <source>
        <dbReference type="PIRNR" id="PIRNR036417"/>
    </source>
</evidence>
<keyword evidence="5" id="KW-0812">Transmembrane</keyword>
<dbReference type="InterPro" id="IPR016039">
    <property type="entry name" value="Thiolase-like"/>
</dbReference>
<dbReference type="Pfam" id="PF08392">
    <property type="entry name" value="FAE1_CUT1_RppA"/>
    <property type="match status" value="1"/>
</dbReference>
<name>A0A9R0THC4_TRITD</name>
<feature type="transmembrane region" description="Helical" evidence="5">
    <location>
        <begin position="21"/>
        <end position="38"/>
    </location>
</feature>